<keyword evidence="2" id="KW-1185">Reference proteome</keyword>
<protein>
    <submittedName>
        <fullName evidence="1">Uncharacterized protein</fullName>
    </submittedName>
</protein>
<gene>
    <name evidence="1" type="ORF">PMH09_14250</name>
</gene>
<proteinExistence type="predicted"/>
<dbReference type="Proteomes" id="UP001232992">
    <property type="component" value="Unassembled WGS sequence"/>
</dbReference>
<dbReference type="RefSeq" id="WP_283758996.1">
    <property type="nucleotide sequence ID" value="NZ_JAQOSQ010000014.1"/>
</dbReference>
<accession>A0ABT7C1F7</accession>
<dbReference type="EMBL" id="JAQOSQ010000014">
    <property type="protein sequence ID" value="MDJ1184343.1"/>
    <property type="molecule type" value="Genomic_DNA"/>
</dbReference>
<sequence>MMEIILGVGIAKLRSTELLFGLTEAQAREILGPPDKSYTTEFGCQRLQFNEVMLKLSFEPDNDNLLGWIEVHNLQAILFGKKIVGQPKKAVLEIAAKELGQPSEFEDYGSFESAFYEEQWLELHFEFGRLTNLNFGVLYSEENRALWPALKQ</sequence>
<name>A0ABT7C1F7_9CYAN</name>
<reference evidence="1 2" key="1">
    <citation type="submission" date="2023-01" db="EMBL/GenBank/DDBJ databases">
        <title>Novel diversity within Roseofilum (Cyanobacteria; Desertifilaceae) from marine benthic mats with descriptions of four novel species.</title>
        <authorList>
            <person name="Wang Y."/>
            <person name="Berthold D.E."/>
            <person name="Hu J."/>
            <person name="Lefler F.W."/>
            <person name="Laughinghouse H.D. IV."/>
        </authorList>
    </citation>
    <scope>NUCLEOTIDE SEQUENCE [LARGE SCALE GENOMIC DNA]</scope>
    <source>
        <strain evidence="1 2">BLCC-M143</strain>
    </source>
</reference>
<organism evidence="1 2">
    <name type="scientific">Roseofilum casamattae BLCC-M143</name>
    <dbReference type="NCBI Taxonomy" id="3022442"/>
    <lineage>
        <taxon>Bacteria</taxon>
        <taxon>Bacillati</taxon>
        <taxon>Cyanobacteriota</taxon>
        <taxon>Cyanophyceae</taxon>
        <taxon>Desertifilales</taxon>
        <taxon>Desertifilaceae</taxon>
        <taxon>Roseofilum</taxon>
        <taxon>Roseofilum casamattae</taxon>
    </lineage>
</organism>
<evidence type="ECO:0000313" key="2">
    <source>
        <dbReference type="Proteomes" id="UP001232992"/>
    </source>
</evidence>
<evidence type="ECO:0000313" key="1">
    <source>
        <dbReference type="EMBL" id="MDJ1184343.1"/>
    </source>
</evidence>
<comment type="caution">
    <text evidence="1">The sequence shown here is derived from an EMBL/GenBank/DDBJ whole genome shotgun (WGS) entry which is preliminary data.</text>
</comment>